<dbReference type="CDD" id="cd09274">
    <property type="entry name" value="RNase_HI_RT_Ty3"/>
    <property type="match status" value="1"/>
</dbReference>
<dbReference type="PROSITE" id="PS50994">
    <property type="entry name" value="INTEGRASE"/>
    <property type="match status" value="1"/>
</dbReference>
<evidence type="ECO:0000259" key="10">
    <source>
        <dbReference type="PROSITE" id="PS50994"/>
    </source>
</evidence>
<evidence type="ECO:0000259" key="9">
    <source>
        <dbReference type="PROSITE" id="PS50013"/>
    </source>
</evidence>
<feature type="region of interest" description="Disordered" evidence="8">
    <location>
        <begin position="1393"/>
        <end position="1485"/>
    </location>
</feature>
<keyword evidence="2" id="KW-0808">Transferase</keyword>
<evidence type="ECO:0000256" key="1">
    <source>
        <dbReference type="ARBA" id="ARBA00012493"/>
    </source>
</evidence>
<dbReference type="Gene3D" id="2.40.70.10">
    <property type="entry name" value="Acid Proteases"/>
    <property type="match status" value="1"/>
</dbReference>
<dbReference type="InterPro" id="IPR012337">
    <property type="entry name" value="RNaseH-like_sf"/>
</dbReference>
<dbReference type="GO" id="GO:0015074">
    <property type="term" value="P:DNA integration"/>
    <property type="evidence" value="ECO:0007669"/>
    <property type="project" value="InterPro"/>
</dbReference>
<reference evidence="11" key="2">
    <citation type="submission" date="2015-06" db="UniProtKB">
        <authorList>
            <consortium name="EnsemblProtists"/>
        </authorList>
    </citation>
    <scope>IDENTIFICATION</scope>
    <source>
        <strain evidence="11">Pr102</strain>
    </source>
</reference>
<dbReference type="GO" id="GO:0003676">
    <property type="term" value="F:nucleic acid binding"/>
    <property type="evidence" value="ECO:0007669"/>
    <property type="project" value="InterPro"/>
</dbReference>
<evidence type="ECO:0000256" key="7">
    <source>
        <dbReference type="ARBA" id="ARBA00022918"/>
    </source>
</evidence>
<dbReference type="SUPFAM" id="SSF56672">
    <property type="entry name" value="DNA/RNA polymerases"/>
    <property type="match status" value="1"/>
</dbReference>
<dbReference type="Gene3D" id="3.30.70.270">
    <property type="match status" value="2"/>
</dbReference>
<accession>H3H4D4</accession>
<dbReference type="Pfam" id="PF00665">
    <property type="entry name" value="rve"/>
    <property type="match status" value="1"/>
</dbReference>
<dbReference type="SUPFAM" id="SSF53098">
    <property type="entry name" value="Ribonuclease H-like"/>
    <property type="match status" value="1"/>
</dbReference>
<dbReference type="InterPro" id="IPR016197">
    <property type="entry name" value="Chromo-like_dom_sf"/>
</dbReference>
<keyword evidence="7" id="KW-0695">RNA-directed DNA polymerase</keyword>
<keyword evidence="5" id="KW-0255">Endonuclease</keyword>
<dbReference type="InParanoid" id="H3H4D4"/>
<organism evidence="11 12">
    <name type="scientific">Phytophthora ramorum</name>
    <name type="common">Sudden oak death agent</name>
    <dbReference type="NCBI Taxonomy" id="164328"/>
    <lineage>
        <taxon>Eukaryota</taxon>
        <taxon>Sar</taxon>
        <taxon>Stramenopiles</taxon>
        <taxon>Oomycota</taxon>
        <taxon>Peronosporomycetes</taxon>
        <taxon>Peronosporales</taxon>
        <taxon>Peronosporaceae</taxon>
        <taxon>Phytophthora</taxon>
    </lineage>
</organism>
<name>H3H4D4_PHYRM</name>
<evidence type="ECO:0000256" key="5">
    <source>
        <dbReference type="ARBA" id="ARBA00022759"/>
    </source>
</evidence>
<dbReference type="InterPro" id="IPR043128">
    <property type="entry name" value="Rev_trsase/Diguanyl_cyclase"/>
</dbReference>
<keyword evidence="6" id="KW-0378">Hydrolase</keyword>
<reference evidence="12" key="1">
    <citation type="journal article" date="2006" name="Science">
        <title>Phytophthora genome sequences uncover evolutionary origins and mechanisms of pathogenesis.</title>
        <authorList>
            <person name="Tyler B.M."/>
            <person name="Tripathy S."/>
            <person name="Zhang X."/>
            <person name="Dehal P."/>
            <person name="Jiang R.H."/>
            <person name="Aerts A."/>
            <person name="Arredondo F.D."/>
            <person name="Baxter L."/>
            <person name="Bensasson D."/>
            <person name="Beynon J.L."/>
            <person name="Chapman J."/>
            <person name="Damasceno C.M."/>
            <person name="Dorrance A.E."/>
            <person name="Dou D."/>
            <person name="Dickerman A.W."/>
            <person name="Dubchak I.L."/>
            <person name="Garbelotto M."/>
            <person name="Gijzen M."/>
            <person name="Gordon S.G."/>
            <person name="Govers F."/>
            <person name="Grunwald N.J."/>
            <person name="Huang W."/>
            <person name="Ivors K.L."/>
            <person name="Jones R.W."/>
            <person name="Kamoun S."/>
            <person name="Krampis K."/>
            <person name="Lamour K.H."/>
            <person name="Lee M.K."/>
            <person name="McDonald W.H."/>
            <person name="Medina M."/>
            <person name="Meijer H.J."/>
            <person name="Nordberg E.K."/>
            <person name="Maclean D.J."/>
            <person name="Ospina-Giraldo M.D."/>
            <person name="Morris P.F."/>
            <person name="Phuntumart V."/>
            <person name="Putnam N.H."/>
            <person name="Rash S."/>
            <person name="Rose J.K."/>
            <person name="Sakihama Y."/>
            <person name="Salamov A.A."/>
            <person name="Savidor A."/>
            <person name="Scheuring C.F."/>
            <person name="Smith B.M."/>
            <person name="Sobral B.W."/>
            <person name="Terry A."/>
            <person name="Torto-Alalibo T.A."/>
            <person name="Win J."/>
            <person name="Xu Z."/>
            <person name="Zhang H."/>
            <person name="Grigoriev I.V."/>
            <person name="Rokhsar D.S."/>
            <person name="Boore J.L."/>
        </authorList>
    </citation>
    <scope>NUCLEOTIDE SEQUENCE [LARGE SCALE GENOMIC DNA]</scope>
    <source>
        <strain evidence="12">Pr102</strain>
    </source>
</reference>
<feature type="compositionally biased region" description="Basic and acidic residues" evidence="8">
    <location>
        <begin position="258"/>
        <end position="296"/>
    </location>
</feature>
<dbReference type="VEuPathDB" id="FungiDB:KRP22_4748"/>
<dbReference type="InterPro" id="IPR001584">
    <property type="entry name" value="Integrase_cat-core"/>
</dbReference>
<dbReference type="Pfam" id="PF17917">
    <property type="entry name" value="RT_RNaseH"/>
    <property type="match status" value="1"/>
</dbReference>
<dbReference type="InterPro" id="IPR050951">
    <property type="entry name" value="Retrovirus_Pol_polyprotein"/>
</dbReference>
<dbReference type="InterPro" id="IPR021109">
    <property type="entry name" value="Peptidase_aspartic_dom_sf"/>
</dbReference>
<feature type="compositionally biased region" description="Polar residues" evidence="8">
    <location>
        <begin position="1439"/>
        <end position="1457"/>
    </location>
</feature>
<dbReference type="Gene3D" id="2.40.50.40">
    <property type="match status" value="1"/>
</dbReference>
<evidence type="ECO:0000256" key="8">
    <source>
        <dbReference type="SAM" id="MobiDB-lite"/>
    </source>
</evidence>
<feature type="region of interest" description="Disordered" evidence="8">
    <location>
        <begin position="467"/>
        <end position="494"/>
    </location>
</feature>
<dbReference type="eggNOG" id="KOG0017">
    <property type="taxonomic scope" value="Eukaryota"/>
</dbReference>
<evidence type="ECO:0000256" key="3">
    <source>
        <dbReference type="ARBA" id="ARBA00022695"/>
    </source>
</evidence>
<proteinExistence type="predicted"/>
<dbReference type="InterPro" id="IPR043502">
    <property type="entry name" value="DNA/RNA_pol_sf"/>
</dbReference>
<dbReference type="Gene3D" id="3.30.420.10">
    <property type="entry name" value="Ribonuclease H-like superfamily/Ribonuclease H"/>
    <property type="match status" value="1"/>
</dbReference>
<keyword evidence="3" id="KW-0548">Nucleotidyltransferase</keyword>
<keyword evidence="4" id="KW-0540">Nuclease</keyword>
<dbReference type="VEuPathDB" id="FungiDB:KRP23_11759"/>
<dbReference type="PROSITE" id="PS50013">
    <property type="entry name" value="CHROMO_2"/>
    <property type="match status" value="1"/>
</dbReference>
<evidence type="ECO:0000256" key="4">
    <source>
        <dbReference type="ARBA" id="ARBA00022722"/>
    </source>
</evidence>
<dbReference type="Proteomes" id="UP000005238">
    <property type="component" value="Unassembled WGS sequence"/>
</dbReference>
<evidence type="ECO:0000313" key="12">
    <source>
        <dbReference type="Proteomes" id="UP000005238"/>
    </source>
</evidence>
<evidence type="ECO:0000256" key="2">
    <source>
        <dbReference type="ARBA" id="ARBA00022679"/>
    </source>
</evidence>
<dbReference type="PANTHER" id="PTHR37984:SF5">
    <property type="entry name" value="PROTEIN NYNRIN-LIKE"/>
    <property type="match status" value="1"/>
</dbReference>
<dbReference type="EMBL" id="DS566181">
    <property type="status" value="NOT_ANNOTATED_CDS"/>
    <property type="molecule type" value="Genomic_DNA"/>
</dbReference>
<keyword evidence="12" id="KW-1185">Reference proteome</keyword>
<feature type="compositionally biased region" description="Basic residues" evidence="8">
    <location>
        <begin position="1411"/>
        <end position="1420"/>
    </location>
</feature>
<dbReference type="EC" id="2.7.7.49" evidence="1"/>
<dbReference type="EnsemblProtists" id="Phyra85429">
    <property type="protein sequence ID" value="Phyra85429"/>
    <property type="gene ID" value="Phyra85429"/>
</dbReference>
<dbReference type="GO" id="GO:0016787">
    <property type="term" value="F:hydrolase activity"/>
    <property type="evidence" value="ECO:0007669"/>
    <property type="project" value="UniProtKB-KW"/>
</dbReference>
<feature type="domain" description="Integrase catalytic" evidence="10">
    <location>
        <begin position="1003"/>
        <end position="1174"/>
    </location>
</feature>
<evidence type="ECO:0000256" key="6">
    <source>
        <dbReference type="ARBA" id="ARBA00022801"/>
    </source>
</evidence>
<evidence type="ECO:0000313" key="11">
    <source>
        <dbReference type="EnsemblProtists" id="Phyra85429"/>
    </source>
</evidence>
<dbReference type="InterPro" id="IPR036397">
    <property type="entry name" value="RNaseH_sf"/>
</dbReference>
<dbReference type="InterPro" id="IPR000953">
    <property type="entry name" value="Chromo/chromo_shadow_dom"/>
</dbReference>
<feature type="region of interest" description="Disordered" evidence="8">
    <location>
        <begin position="1"/>
        <end position="21"/>
    </location>
</feature>
<feature type="compositionally biased region" description="Low complexity" evidence="8">
    <location>
        <begin position="1421"/>
        <end position="1431"/>
    </location>
</feature>
<dbReference type="PANTHER" id="PTHR37984">
    <property type="entry name" value="PROTEIN CBG26694"/>
    <property type="match status" value="1"/>
</dbReference>
<sequence length="1485" mass="168721">MPKRRADDSSDEEESSEYSKPMPVPIFAPILPPRLSSISHKALVKWDKLRMEYEAKMRARCRSSGEDYNLVTQNVKESFDLRLLETFCALRLRKDVVDVTEGQLIAEIKHLLGKVKNDDLPDIKTLCAKELRMDLSETDVDARVLAYFQRFHEVVLENGLEEVFSGDDGEKEKCKRLVSCLAPPVLKADVKSAVRWTNKEAGKSIQKLYTLIYEKAVEHERHFQQNKRMRLMVKDKISLPKSAKNVEKSTTAHSKKPPRNDSGKRFLSKKTDTKVEKKIDQKTDKTFKPSISRKEPPSPCPKCQEMHWLSDCTKATDAEKIVLRQKLREANKARQSRVKRLKELMPPTSRTVTINGVLDLPCCPDTGSDYTVISRSQWKLLLDVDPSVQEIPLETPVCSQSYGAHPVVAEKKAMLHVLIHTAAGPVQPVEAVPCLIVDTDDDEFIIGQDLLIALGIDVDRQLEQLASHREDDTGGDPFDLEADERPMNPSHVASDEEVRAAVETLIERALEHNFPPEKVDKLRTIVHMYDVWRLELRDDPPARVPPLETCFATLLYKHLLVWIDDLLLYADDIDTYLGKLDELFSLLNDFGLKLSVKKSSLYQQEVKWCGKIIDANGVRHDPARIDSLRAMPYPSTAGELQQFLCAINWMRESLIDYARQVSPLQHRLDEALAKTRRTKRVAAGILIELSAAERAAFDNVKDMLASAATLAFPNDSATTCLLTDASDIGWAVIVTQVKDFDIKMPVQDQQHQLVECLSGTFTGSQLNWTVIEKEAFPIALACDKLDYLLLRPQGFRMFCDHRNLIHVFAPDENVKKHVKGKLLRWSMKLMNYNYVIEHIAGPNNVWADMISRWAGNHVPVTSRISRIRTDTPAAPSAASQQELAREVTGPIISTLRPLDDDNFIWPTFVEIILVQSRYEPPSGAVRTDDDVFTLRDRIWIPTEASDLILRLFIIAHCGAQGHRGHAAMVEHLRRLFAIEKLNTLASTFVRQCRLCLHSKGGNIIPRPWGETIDCCERNGVLHFDFLFMGESFGDSKYILVLKDHASHFCELVVADTADSTVTVEAFLAWHSRFGLPPVWISDQGSHFKNEVVSELSRRLRTQQQFTPAYCPWINGSVERVNRDILQVIRTMILEYKINHSDWVYLVPMVQSSLNHTAVPSLGHKAPVELFTGLPCPTPLKEFYLPGSGEFKEVPASDKIDDFLVNLRSSIQDMHKAVEEQRLKQRLLNKKRERGENMVNFMEGDYVLRSRVDEKNGNKLLVTWVGPYRVMRADVHSFMVQHLITGAELDVHASRLKFYADSSLDVTEELLEHISSQGIILAVEKLKEHQWNDNIKDYEILVQWKGLEAIEDSYEPLTTLSRDVPKLVNQYVAAADQELKAHWQRVTMTGDQQLQEPIVATEMVRPTDMSRRRSSRRRKQPRSTTTTTTQASDKGDTVAATLQTSSDRPGLENNQPDANTPKRLTQVRAEDQGVSRRTRSQTARAD</sequence>
<protein>
    <recommendedName>
        <fullName evidence="1">RNA-directed DNA polymerase</fullName>
        <ecNumber evidence="1">2.7.7.49</ecNumber>
    </recommendedName>
</protein>
<feature type="region of interest" description="Disordered" evidence="8">
    <location>
        <begin position="236"/>
        <end position="302"/>
    </location>
</feature>
<dbReference type="InterPro" id="IPR041373">
    <property type="entry name" value="RT_RNaseH"/>
</dbReference>
<dbReference type="GO" id="GO:0004519">
    <property type="term" value="F:endonuclease activity"/>
    <property type="evidence" value="ECO:0007669"/>
    <property type="project" value="UniProtKB-KW"/>
</dbReference>
<dbReference type="GO" id="GO:0003964">
    <property type="term" value="F:RNA-directed DNA polymerase activity"/>
    <property type="evidence" value="ECO:0007669"/>
    <property type="project" value="UniProtKB-KW"/>
</dbReference>
<dbReference type="SUPFAM" id="SSF54160">
    <property type="entry name" value="Chromo domain-like"/>
    <property type="match status" value="1"/>
</dbReference>
<dbReference type="HOGENOM" id="CLU_000384_17_0_1"/>
<feature type="domain" description="Chromo" evidence="9">
    <location>
        <begin position="1320"/>
        <end position="1370"/>
    </location>
</feature>